<dbReference type="Pfam" id="PF13715">
    <property type="entry name" value="CarbopepD_reg_2"/>
    <property type="match status" value="1"/>
</dbReference>
<dbReference type="InterPro" id="IPR023996">
    <property type="entry name" value="TonB-dep_OMP_SusC/RagA"/>
</dbReference>
<organism evidence="9 10">
    <name type="scientific">Dyadobacter soli</name>
    <dbReference type="NCBI Taxonomy" id="659014"/>
    <lineage>
        <taxon>Bacteria</taxon>
        <taxon>Pseudomonadati</taxon>
        <taxon>Bacteroidota</taxon>
        <taxon>Cytophagia</taxon>
        <taxon>Cytophagales</taxon>
        <taxon>Spirosomataceae</taxon>
        <taxon>Dyadobacter</taxon>
    </lineage>
</organism>
<dbReference type="GO" id="GO:0009279">
    <property type="term" value="C:cell outer membrane"/>
    <property type="evidence" value="ECO:0007669"/>
    <property type="project" value="UniProtKB-SubCell"/>
</dbReference>
<dbReference type="Gene3D" id="2.40.170.20">
    <property type="entry name" value="TonB-dependent receptor, beta-barrel domain"/>
    <property type="match status" value="1"/>
</dbReference>
<proteinExistence type="inferred from homology"/>
<keyword evidence="4 7" id="KW-0812">Transmembrane</keyword>
<evidence type="ECO:0000256" key="1">
    <source>
        <dbReference type="ARBA" id="ARBA00004571"/>
    </source>
</evidence>
<reference evidence="10" key="1">
    <citation type="submission" date="2016-10" db="EMBL/GenBank/DDBJ databases">
        <authorList>
            <person name="Varghese N."/>
            <person name="Submissions S."/>
        </authorList>
    </citation>
    <scope>NUCLEOTIDE SEQUENCE [LARGE SCALE GENOMIC DNA]</scope>
    <source>
        <strain evidence="10">DSM 25329</strain>
    </source>
</reference>
<evidence type="ECO:0000313" key="9">
    <source>
        <dbReference type="EMBL" id="SDE86223.1"/>
    </source>
</evidence>
<dbReference type="RefSeq" id="WP_090150420.1">
    <property type="nucleotide sequence ID" value="NZ_FNAN01000007.1"/>
</dbReference>
<evidence type="ECO:0000259" key="8">
    <source>
        <dbReference type="Pfam" id="PF07715"/>
    </source>
</evidence>
<comment type="subcellular location">
    <subcellularLocation>
        <location evidence="1 7">Cell outer membrane</location>
        <topology evidence="1 7">Multi-pass membrane protein</topology>
    </subcellularLocation>
</comment>
<evidence type="ECO:0000256" key="3">
    <source>
        <dbReference type="ARBA" id="ARBA00022452"/>
    </source>
</evidence>
<evidence type="ECO:0000256" key="7">
    <source>
        <dbReference type="PROSITE-ProRule" id="PRU01360"/>
    </source>
</evidence>
<dbReference type="OrthoDB" id="9768177at2"/>
<dbReference type="STRING" id="659014.SAMN04487996_107218"/>
<protein>
    <submittedName>
        <fullName evidence="9">TonB-linked outer membrane protein, SusC/RagA family</fullName>
    </submittedName>
</protein>
<dbReference type="InterPro" id="IPR036942">
    <property type="entry name" value="Beta-barrel_TonB_sf"/>
</dbReference>
<dbReference type="FunFam" id="2.170.130.10:FF:000008">
    <property type="entry name" value="SusC/RagA family TonB-linked outer membrane protein"/>
    <property type="match status" value="1"/>
</dbReference>
<dbReference type="InterPro" id="IPR012910">
    <property type="entry name" value="Plug_dom"/>
</dbReference>
<accession>A0A1G7GDR6</accession>
<evidence type="ECO:0000256" key="4">
    <source>
        <dbReference type="ARBA" id="ARBA00022692"/>
    </source>
</evidence>
<dbReference type="NCBIfam" id="TIGR04057">
    <property type="entry name" value="SusC_RagA_signa"/>
    <property type="match status" value="1"/>
</dbReference>
<comment type="similarity">
    <text evidence="7">Belongs to the TonB-dependent receptor family.</text>
</comment>
<feature type="domain" description="TonB-dependent receptor plug" evidence="8">
    <location>
        <begin position="254"/>
        <end position="368"/>
    </location>
</feature>
<sequence>MKINLLPRFPAGGRAHIVAQTLMIMTRIMLLLIVTLSHVTADGFSQKISFQAKNVPLQTALRNIERQTGYLFLYDELDLPASKKVSVKVKNGSIDALLQAVFKDMPLSYKIFQQNIVLKKIVKAPSPEVVVPGRIPETQPVIRLNQRSIEPLPVSADRIVRGRVTDENGNPFPGVSIIVKNSQTGTATDANGEFRLSIPESLAGPGGLVIVASFVGYKNQEIVVGNNAELNFAMAVDTKALNDVVVVGYGTQKQSSITGSVASLPMKNVSSQPLTSLDQALGGQIAGVNVAQTKGAPGGGVSVRVRGTGSIGAGNEPLYVIDGFPVSSDFNSNFNPLSSINPNDIESIEILKDASAAAIYGSRGSNGVVLVTTKHGKSGKSVVQLDTYYGFQQVANKIDMLNAREYAEYNTEARNNAWVDKGGNAGDPNDVRPAALQIPEMFMNPQSLGKGTDWQDEVFRTAAIQNHQLSVSGGNDKTTFFLSGAYFKQDGIVMKTGFDRYSARVNLDHHISKNVSVGMNLSPSFATSRILPVEDQVFTGGILGSALSLPPTVPVYNADGSYTTLLGPSPYNIGVIDNPVAIANKIKDKRTTFRTLGNVYAEIKLLDGLKFRTSFGLDYSDARENAYYPSDLGWNGVPAPVQARAIATTGRELNWLNENILSYKKTFNTKHELDLLAGFTAQKAHGESTALNATNFPTDLVPTLNAGQVTGGGTYASEWSLLSLLARVNYTYSGKYLFSATMRRDGSSRFGARNKWGTFPSASVGWYLSEENFMKSQNVVTDLKLRASYGLAGNNTIGNYNHIGLLSNRRYSFGAGTGALAYGLYPSSISNEQLGWEMMHQFDIGVDFALLRNRLSFTIDFYNKNTTDLLLNVPVPASTGYETALQNIGKLNNRGWEFSINSKNLTGAFKWSTAFNISFNKNKVVKLGPSGNPIISKSPSFSPNTHITKIGSPIGSFWGYDAVGVYQSQEEVDNSPRVGGATGSRPGDLKFRDIDGDGAITPSDVTIIGDNSPDFFYGITNNFSYGRFSLSILGDGVQGIQLLNGSRRNIGLVNGSYSRKDVLGRWRSPSQPGDGRTPRANVAPTGGNVSYVSSLLVENASFFRIRNINLRYNLPESVSKSVYLQNAAVTLSVQNALTFTPYRGYNPEQSLNGSSSLTPGVDFNGYPLARTFTLALNLTF</sequence>
<dbReference type="PROSITE" id="PS52016">
    <property type="entry name" value="TONB_DEPENDENT_REC_3"/>
    <property type="match status" value="1"/>
</dbReference>
<keyword evidence="3 7" id="KW-1134">Transmembrane beta strand</keyword>
<dbReference type="InterPro" id="IPR008969">
    <property type="entry name" value="CarboxyPept-like_regulatory"/>
</dbReference>
<keyword evidence="2 7" id="KW-0813">Transport</keyword>
<dbReference type="Pfam" id="PF07715">
    <property type="entry name" value="Plug"/>
    <property type="match status" value="1"/>
</dbReference>
<dbReference type="InterPro" id="IPR039426">
    <property type="entry name" value="TonB-dep_rcpt-like"/>
</dbReference>
<gene>
    <name evidence="9" type="ORF">SAMN04487996_107218</name>
</gene>
<dbReference type="InterPro" id="IPR037066">
    <property type="entry name" value="Plug_dom_sf"/>
</dbReference>
<dbReference type="Gene3D" id="2.170.130.10">
    <property type="entry name" value="TonB-dependent receptor, plug domain"/>
    <property type="match status" value="1"/>
</dbReference>
<keyword evidence="10" id="KW-1185">Reference proteome</keyword>
<dbReference type="AlphaFoldDB" id="A0A1G7GDR6"/>
<dbReference type="SUPFAM" id="SSF49464">
    <property type="entry name" value="Carboxypeptidase regulatory domain-like"/>
    <property type="match status" value="1"/>
</dbReference>
<evidence type="ECO:0000256" key="2">
    <source>
        <dbReference type="ARBA" id="ARBA00022448"/>
    </source>
</evidence>
<dbReference type="NCBIfam" id="TIGR04056">
    <property type="entry name" value="OMP_RagA_SusC"/>
    <property type="match status" value="1"/>
</dbReference>
<keyword evidence="6 7" id="KW-0998">Cell outer membrane</keyword>
<keyword evidence="5 7" id="KW-0472">Membrane</keyword>
<dbReference type="InterPro" id="IPR023997">
    <property type="entry name" value="TonB-dep_OMP_SusC/RagA_CS"/>
</dbReference>
<dbReference type="Proteomes" id="UP000198748">
    <property type="component" value="Unassembled WGS sequence"/>
</dbReference>
<evidence type="ECO:0000256" key="5">
    <source>
        <dbReference type="ARBA" id="ARBA00023136"/>
    </source>
</evidence>
<dbReference type="EMBL" id="FNAN01000007">
    <property type="protein sequence ID" value="SDE86223.1"/>
    <property type="molecule type" value="Genomic_DNA"/>
</dbReference>
<dbReference type="SUPFAM" id="SSF56935">
    <property type="entry name" value="Porins"/>
    <property type="match status" value="1"/>
</dbReference>
<dbReference type="Gene3D" id="2.60.40.1120">
    <property type="entry name" value="Carboxypeptidase-like, regulatory domain"/>
    <property type="match status" value="1"/>
</dbReference>
<evidence type="ECO:0000313" key="10">
    <source>
        <dbReference type="Proteomes" id="UP000198748"/>
    </source>
</evidence>
<name>A0A1G7GDR6_9BACT</name>
<evidence type="ECO:0000256" key="6">
    <source>
        <dbReference type="ARBA" id="ARBA00023237"/>
    </source>
</evidence>